<dbReference type="PANTHER" id="PTHR30075">
    <property type="entry name" value="GLYCYL-TRNA SYNTHETASE"/>
    <property type="match status" value="1"/>
</dbReference>
<sequence>MKTLLLEIGTEEIPAGYIQPALDALVSGLKGKLENAGIDFGAARSFGTPRRLCVEIKDVSEKQRPVVTEILGPPEKAAFDENNAPTIAAEKFAERAGVPVSRLKRVETPKGRRIMAVQKKPGLAAQAVLKDILPQAISSIPFPKTMRWGDFSMRFARPVHSILALFGRQVISFSMENIKSGRICRGHAFMSPGKIKIDSPEEYEKRLEEAFVIVDPAVRKAKIAEKVSEAAREKGGRALEDAALLDIVANLVEYPAVSAGAFDADFLALPREVLITAMREHQKYFAVVDEKGGLMPFFIAVNNTPAKDMDLVSKGHERVLRARLADARFFYENDVAEPSSRRVEKLKKVLFQADLGSMHEKTLRVQKLCRFICGRVRPGDRDFEAHAERAAFLCNADLVSKVVVEFPKLQGVMGRALTQVENEPPEVSTAIEERYRPTRSGGPLPESEAGAVLSVADKIDSICGCFSVGFVPTGARDPYALRRQGIGIVRMMRERGFSFDLTDLIKESLGHFTDHLTGGDIDQTAADIERFFKTRMENLLEDEGVSKDVVQAVTGVSTDHIPGVWERAGALEAIKRKPDFEPLAVAFKRVVNIVKKADPDSFRADGPDPGLFEDDCEGALLDAFQKTSEKIQEKTARGRYGEALLDAASLRKEVDAYFDGVMVMDPNPEIRANRLSLLKKLGDMFNIFGDFSKLSA</sequence>
<dbReference type="HAMAP" id="MF_00255">
    <property type="entry name" value="Gly_tRNA_synth_beta"/>
    <property type="match status" value="1"/>
</dbReference>
<dbReference type="GO" id="GO:0006426">
    <property type="term" value="P:glycyl-tRNA aminoacylation"/>
    <property type="evidence" value="ECO:0007669"/>
    <property type="project" value="UniProtKB-UniRule"/>
</dbReference>
<protein>
    <recommendedName>
        <fullName evidence="10">Glycine--tRNA ligase beta subunit</fullName>
        <ecNumber evidence="10">6.1.1.14</ecNumber>
    </recommendedName>
    <alternativeName>
        <fullName evidence="10">Glycyl-tRNA synthetase beta subunit</fullName>
        <shortName evidence="10">GlyRS</shortName>
    </alternativeName>
</protein>
<keyword evidence="3 10" id="KW-0963">Cytoplasm</keyword>
<reference evidence="12" key="1">
    <citation type="submission" date="2019-01" db="EMBL/GenBank/DDBJ databases">
        <authorList>
            <consortium name="Genoscope - CEA"/>
            <person name="William W."/>
        </authorList>
    </citation>
    <scope>NUCLEOTIDE SEQUENCE</scope>
    <source>
        <strain evidence="12">CR-1</strain>
    </source>
</reference>
<evidence type="ECO:0000256" key="3">
    <source>
        <dbReference type="ARBA" id="ARBA00022490"/>
    </source>
</evidence>
<evidence type="ECO:0000256" key="8">
    <source>
        <dbReference type="ARBA" id="ARBA00023146"/>
    </source>
</evidence>
<gene>
    <name evidence="10 12" type="primary">glyS</name>
    <name evidence="12" type="ORF">EPICR_60007</name>
</gene>
<dbReference type="InterPro" id="IPR008909">
    <property type="entry name" value="DALR_anticod-bd"/>
</dbReference>
<organism evidence="12">
    <name type="scientific">uncultured Desulfobacteraceae bacterium</name>
    <dbReference type="NCBI Taxonomy" id="218296"/>
    <lineage>
        <taxon>Bacteria</taxon>
        <taxon>Pseudomonadati</taxon>
        <taxon>Thermodesulfobacteriota</taxon>
        <taxon>Desulfobacteria</taxon>
        <taxon>Desulfobacterales</taxon>
        <taxon>Desulfobacteraceae</taxon>
        <taxon>environmental samples</taxon>
    </lineage>
</organism>
<dbReference type="Pfam" id="PF02092">
    <property type="entry name" value="tRNA_synt_2f"/>
    <property type="match status" value="1"/>
</dbReference>
<evidence type="ECO:0000259" key="11">
    <source>
        <dbReference type="Pfam" id="PF05746"/>
    </source>
</evidence>
<evidence type="ECO:0000256" key="10">
    <source>
        <dbReference type="HAMAP-Rule" id="MF_00255"/>
    </source>
</evidence>
<dbReference type="SUPFAM" id="SSF109604">
    <property type="entry name" value="HD-domain/PDEase-like"/>
    <property type="match status" value="1"/>
</dbReference>
<dbReference type="AlphaFoldDB" id="A0A484HIA6"/>
<evidence type="ECO:0000256" key="1">
    <source>
        <dbReference type="ARBA" id="ARBA00004496"/>
    </source>
</evidence>
<dbReference type="Pfam" id="PF05746">
    <property type="entry name" value="DALR_1"/>
    <property type="match status" value="1"/>
</dbReference>
<feature type="domain" description="DALR anticodon binding" evidence="11">
    <location>
        <begin position="586"/>
        <end position="683"/>
    </location>
</feature>
<dbReference type="NCBIfam" id="TIGR00211">
    <property type="entry name" value="glyS"/>
    <property type="match status" value="1"/>
</dbReference>
<dbReference type="EC" id="6.1.1.14" evidence="10"/>
<keyword evidence="6 10" id="KW-0067">ATP-binding</keyword>
<dbReference type="GO" id="GO:0006420">
    <property type="term" value="P:arginyl-tRNA aminoacylation"/>
    <property type="evidence" value="ECO:0007669"/>
    <property type="project" value="InterPro"/>
</dbReference>
<keyword evidence="8 10" id="KW-0030">Aminoacyl-tRNA synthetase</keyword>
<dbReference type="PRINTS" id="PR01045">
    <property type="entry name" value="TRNASYNTHGB"/>
</dbReference>
<comment type="similarity">
    <text evidence="2 10">Belongs to the class-II aminoacyl-tRNA synthetase family.</text>
</comment>
<comment type="subunit">
    <text evidence="10">Tetramer of two alpha and two beta subunits.</text>
</comment>
<comment type="subcellular location">
    <subcellularLocation>
        <location evidence="1 10">Cytoplasm</location>
    </subcellularLocation>
</comment>
<dbReference type="InterPro" id="IPR006194">
    <property type="entry name" value="Gly-tRNA-synth_heterodimer"/>
</dbReference>
<name>A0A484HIA6_9BACT</name>
<comment type="catalytic activity">
    <reaction evidence="9 10">
        <text>tRNA(Gly) + glycine + ATP = glycyl-tRNA(Gly) + AMP + diphosphate</text>
        <dbReference type="Rhea" id="RHEA:16013"/>
        <dbReference type="Rhea" id="RHEA-COMP:9664"/>
        <dbReference type="Rhea" id="RHEA-COMP:9683"/>
        <dbReference type="ChEBI" id="CHEBI:30616"/>
        <dbReference type="ChEBI" id="CHEBI:33019"/>
        <dbReference type="ChEBI" id="CHEBI:57305"/>
        <dbReference type="ChEBI" id="CHEBI:78442"/>
        <dbReference type="ChEBI" id="CHEBI:78522"/>
        <dbReference type="ChEBI" id="CHEBI:456215"/>
        <dbReference type="EC" id="6.1.1.14"/>
    </reaction>
</comment>
<keyword evidence="7 10" id="KW-0648">Protein biosynthesis</keyword>
<evidence type="ECO:0000256" key="4">
    <source>
        <dbReference type="ARBA" id="ARBA00022598"/>
    </source>
</evidence>
<keyword evidence="4 10" id="KW-0436">Ligase</keyword>
<evidence type="ECO:0000256" key="2">
    <source>
        <dbReference type="ARBA" id="ARBA00008226"/>
    </source>
</evidence>
<evidence type="ECO:0000256" key="9">
    <source>
        <dbReference type="ARBA" id="ARBA00047937"/>
    </source>
</evidence>
<evidence type="ECO:0000313" key="12">
    <source>
        <dbReference type="EMBL" id="VEN75021.1"/>
    </source>
</evidence>
<dbReference type="GO" id="GO:0004814">
    <property type="term" value="F:arginine-tRNA ligase activity"/>
    <property type="evidence" value="ECO:0007669"/>
    <property type="project" value="InterPro"/>
</dbReference>
<dbReference type="EMBL" id="CAACVI010000049">
    <property type="protein sequence ID" value="VEN75021.1"/>
    <property type="molecule type" value="Genomic_DNA"/>
</dbReference>
<evidence type="ECO:0000256" key="6">
    <source>
        <dbReference type="ARBA" id="ARBA00022840"/>
    </source>
</evidence>
<evidence type="ECO:0000256" key="5">
    <source>
        <dbReference type="ARBA" id="ARBA00022741"/>
    </source>
</evidence>
<dbReference type="InterPro" id="IPR015944">
    <property type="entry name" value="Gly-tRNA-synth_bsu"/>
</dbReference>
<accession>A0A484HIA6</accession>
<dbReference type="PANTHER" id="PTHR30075:SF2">
    <property type="entry name" value="GLYCINE--TRNA LIGASE, CHLOROPLASTIC_MITOCHONDRIAL 2"/>
    <property type="match status" value="1"/>
</dbReference>
<keyword evidence="5 10" id="KW-0547">Nucleotide-binding</keyword>
<evidence type="ECO:0000256" key="7">
    <source>
        <dbReference type="ARBA" id="ARBA00022917"/>
    </source>
</evidence>
<dbReference type="GO" id="GO:0005524">
    <property type="term" value="F:ATP binding"/>
    <property type="evidence" value="ECO:0007669"/>
    <property type="project" value="UniProtKB-UniRule"/>
</dbReference>
<dbReference type="GO" id="GO:0004820">
    <property type="term" value="F:glycine-tRNA ligase activity"/>
    <property type="evidence" value="ECO:0007669"/>
    <property type="project" value="UniProtKB-UniRule"/>
</dbReference>
<dbReference type="PROSITE" id="PS50861">
    <property type="entry name" value="AA_TRNA_LIGASE_II_GLYAB"/>
    <property type="match status" value="1"/>
</dbReference>
<dbReference type="GO" id="GO:0005829">
    <property type="term" value="C:cytosol"/>
    <property type="evidence" value="ECO:0007669"/>
    <property type="project" value="TreeGrafter"/>
</dbReference>
<proteinExistence type="inferred from homology"/>